<protein>
    <submittedName>
        <fullName evidence="2">Uncharacterized protein</fullName>
    </submittedName>
</protein>
<feature type="compositionally biased region" description="Gly residues" evidence="1">
    <location>
        <begin position="80"/>
        <end position="91"/>
    </location>
</feature>
<evidence type="ECO:0000313" key="3">
    <source>
        <dbReference type="Proteomes" id="UP000287651"/>
    </source>
</evidence>
<gene>
    <name evidence="2" type="ORF">B296_00038960</name>
</gene>
<dbReference type="EMBL" id="AMZH03014334">
    <property type="protein sequence ID" value="RRT47807.1"/>
    <property type="molecule type" value="Genomic_DNA"/>
</dbReference>
<reference evidence="2 3" key="1">
    <citation type="journal article" date="2014" name="Agronomy (Basel)">
        <title>A Draft Genome Sequence for Ensete ventricosum, the Drought-Tolerant Tree Against Hunger.</title>
        <authorList>
            <person name="Harrison J."/>
            <person name="Moore K.A."/>
            <person name="Paszkiewicz K."/>
            <person name="Jones T."/>
            <person name="Grant M."/>
            <person name="Ambacheew D."/>
            <person name="Muzemil S."/>
            <person name="Studholme D.J."/>
        </authorList>
    </citation>
    <scope>NUCLEOTIDE SEQUENCE [LARGE SCALE GENOMIC DNA]</scope>
</reference>
<name>A0A426Y7W2_ENSVE</name>
<dbReference type="AlphaFoldDB" id="A0A426Y7W2"/>
<feature type="region of interest" description="Disordered" evidence="1">
    <location>
        <begin position="35"/>
        <end position="117"/>
    </location>
</feature>
<proteinExistence type="predicted"/>
<organism evidence="2 3">
    <name type="scientific">Ensete ventricosum</name>
    <name type="common">Abyssinian banana</name>
    <name type="synonym">Musa ensete</name>
    <dbReference type="NCBI Taxonomy" id="4639"/>
    <lineage>
        <taxon>Eukaryota</taxon>
        <taxon>Viridiplantae</taxon>
        <taxon>Streptophyta</taxon>
        <taxon>Embryophyta</taxon>
        <taxon>Tracheophyta</taxon>
        <taxon>Spermatophyta</taxon>
        <taxon>Magnoliopsida</taxon>
        <taxon>Liliopsida</taxon>
        <taxon>Zingiberales</taxon>
        <taxon>Musaceae</taxon>
        <taxon>Ensete</taxon>
    </lineage>
</organism>
<comment type="caution">
    <text evidence="2">The sequence shown here is derived from an EMBL/GenBank/DDBJ whole genome shotgun (WGS) entry which is preliminary data.</text>
</comment>
<feature type="compositionally biased region" description="Basic and acidic residues" evidence="1">
    <location>
        <begin position="48"/>
        <end position="79"/>
    </location>
</feature>
<sequence>MPPALALHRRLRSLLPHREAPSSICSVVRTIPSCPCSHREASPPLWGGERRGRGRKEAARKSRWRGGEEKGNREERGEEGGGGGEVTGDGEGPTVVPRSGAEGDGWRRAGGAASRWG</sequence>
<evidence type="ECO:0000256" key="1">
    <source>
        <dbReference type="SAM" id="MobiDB-lite"/>
    </source>
</evidence>
<dbReference type="Proteomes" id="UP000287651">
    <property type="component" value="Unassembled WGS sequence"/>
</dbReference>
<accession>A0A426Y7W2</accession>
<evidence type="ECO:0000313" key="2">
    <source>
        <dbReference type="EMBL" id="RRT47807.1"/>
    </source>
</evidence>